<evidence type="ECO:0000313" key="1">
    <source>
        <dbReference type="EMBL" id="KAG8464965.1"/>
    </source>
</evidence>
<reference evidence="1" key="1">
    <citation type="submission" date="2021-05" db="EMBL/GenBank/DDBJ databases">
        <title>The genome of the haptophyte Pavlova lutheri (Diacronema luteri, Pavlovales) - a model for lipid biosynthesis in eukaryotic algae.</title>
        <authorList>
            <person name="Hulatt C.J."/>
            <person name="Posewitz M.C."/>
        </authorList>
    </citation>
    <scope>NUCLEOTIDE SEQUENCE</scope>
    <source>
        <strain evidence="1">NIVA-4/92</strain>
    </source>
</reference>
<name>A0A8J5XT60_DIALT</name>
<dbReference type="InterPro" id="IPR008884">
    <property type="entry name" value="TylF_MeTrfase"/>
</dbReference>
<dbReference type="PANTHER" id="PTHR40036">
    <property type="entry name" value="MACROCIN O-METHYLTRANSFERASE"/>
    <property type="match status" value="1"/>
</dbReference>
<gene>
    <name evidence="1" type="ORF">KFE25_012328</name>
</gene>
<comment type="caution">
    <text evidence="1">The sequence shown here is derived from an EMBL/GenBank/DDBJ whole genome shotgun (WGS) entry which is preliminary data.</text>
</comment>
<dbReference type="InterPro" id="IPR029063">
    <property type="entry name" value="SAM-dependent_MTases_sf"/>
</dbReference>
<proteinExistence type="predicted"/>
<accession>A0A8J5XT60</accession>
<keyword evidence="2" id="KW-1185">Reference proteome</keyword>
<dbReference type="OMA" id="HILRQYD"/>
<organism evidence="1 2">
    <name type="scientific">Diacronema lutheri</name>
    <name type="common">Unicellular marine alga</name>
    <name type="synonym">Monochrysis lutheri</name>
    <dbReference type="NCBI Taxonomy" id="2081491"/>
    <lineage>
        <taxon>Eukaryota</taxon>
        <taxon>Haptista</taxon>
        <taxon>Haptophyta</taxon>
        <taxon>Pavlovophyceae</taxon>
        <taxon>Pavlovales</taxon>
        <taxon>Pavlovaceae</taxon>
        <taxon>Diacronema</taxon>
    </lineage>
</organism>
<dbReference type="OrthoDB" id="198715at2759"/>
<dbReference type="EMBL" id="JAGTXO010000011">
    <property type="protein sequence ID" value="KAG8464965.1"/>
    <property type="molecule type" value="Genomic_DNA"/>
</dbReference>
<dbReference type="SUPFAM" id="SSF53335">
    <property type="entry name" value="S-adenosyl-L-methionine-dependent methyltransferases"/>
    <property type="match status" value="1"/>
</dbReference>
<dbReference type="Proteomes" id="UP000751190">
    <property type="component" value="Unassembled WGS sequence"/>
</dbReference>
<evidence type="ECO:0000313" key="2">
    <source>
        <dbReference type="Proteomes" id="UP000751190"/>
    </source>
</evidence>
<protein>
    <recommendedName>
        <fullName evidence="3">Macrocin O-methyltransferase</fullName>
    </recommendedName>
</protein>
<dbReference type="AlphaFoldDB" id="A0A8J5XT60"/>
<sequence length="310" mass="34147">MSPFVIALMAGGAREAGAALARPARADGLDQLSLLNATRLAVGDIVPYEAYKQRLIGALRAPDVALAAGFRNPSSGILTSAGVTMQSVRGLLGLASQLERLADSGLRGDVYECGTWRGGTSIFMYHILRQYDAVRGRGDDARRGFFAFDSFQGFKRSGTDKRLDDFLDDDRFAAPLPSVQRAFELFGVPLDHVRFMRGFFESTLPQFGAPPNPIAVLRMDGDLYSSTRVTLRCLYPHVAPGGWVIVDDYLWTAQGRRHARKTKLCKQAVDEFRAEHAIDEPILYKYAVPSWRRALTSGAAKHFVADQCAR</sequence>
<evidence type="ECO:0008006" key="3">
    <source>
        <dbReference type="Google" id="ProtNLM"/>
    </source>
</evidence>
<dbReference type="Gene3D" id="3.40.50.150">
    <property type="entry name" value="Vaccinia Virus protein VP39"/>
    <property type="match status" value="1"/>
</dbReference>
<dbReference type="PANTHER" id="PTHR40036:SF1">
    <property type="entry name" value="MACROCIN O-METHYLTRANSFERASE"/>
    <property type="match status" value="1"/>
</dbReference>
<dbReference type="Pfam" id="PF05711">
    <property type="entry name" value="TylF"/>
    <property type="match status" value="1"/>
</dbReference>